<evidence type="ECO:0000313" key="2">
    <source>
        <dbReference type="EMBL" id="GJS86552.1"/>
    </source>
</evidence>
<feature type="region of interest" description="Disordered" evidence="1">
    <location>
        <begin position="323"/>
        <end position="353"/>
    </location>
</feature>
<name>A0ABQ4Z9M1_9ASTR</name>
<reference evidence="2" key="1">
    <citation type="journal article" date="2022" name="Int. J. Mol. Sci.">
        <title>Draft Genome of Tanacetum Coccineum: Genomic Comparison of Closely Related Tanacetum-Family Plants.</title>
        <authorList>
            <person name="Yamashiro T."/>
            <person name="Shiraishi A."/>
            <person name="Nakayama K."/>
            <person name="Satake H."/>
        </authorList>
    </citation>
    <scope>NUCLEOTIDE SEQUENCE</scope>
</reference>
<dbReference type="EMBL" id="BQNB010011131">
    <property type="protein sequence ID" value="GJS86552.1"/>
    <property type="molecule type" value="Genomic_DNA"/>
</dbReference>
<sequence>MNGVLLSRTKQRLFATEEVQTRRRSDYDEVCAPLLALKQSTSFWHLTSFHGFTVYQDGCQKCIFCMQPITRRRDIFQTASRVIEDSCSSRIRFQSCQGTYWPASSSKSMIVKTLPKVLIYMRQKESLATIRADLLFDDENGVDCFPKQVIWDALLKRILATRVLRALHKVCGNNLEQTCASRCSALVARMLKALATQRAAHSQMCCSFSTYCFMYNVLLYSFHGRLTLRILRNVKGLLNYKDCFADIPREVGGLKKQTLSQAKVNTSAQSQAQEIFQIRQASGQGYKNLQKLKYPQMKELYDKVQASIKDSFKDFIPMDSEKEREMLKERDAKRLLRKRKATSTEDTTPSEEA</sequence>
<organism evidence="2 3">
    <name type="scientific">Tanacetum coccineum</name>
    <dbReference type="NCBI Taxonomy" id="301880"/>
    <lineage>
        <taxon>Eukaryota</taxon>
        <taxon>Viridiplantae</taxon>
        <taxon>Streptophyta</taxon>
        <taxon>Embryophyta</taxon>
        <taxon>Tracheophyta</taxon>
        <taxon>Spermatophyta</taxon>
        <taxon>Magnoliopsida</taxon>
        <taxon>eudicotyledons</taxon>
        <taxon>Gunneridae</taxon>
        <taxon>Pentapetalae</taxon>
        <taxon>asterids</taxon>
        <taxon>campanulids</taxon>
        <taxon>Asterales</taxon>
        <taxon>Asteraceae</taxon>
        <taxon>Asteroideae</taxon>
        <taxon>Anthemideae</taxon>
        <taxon>Anthemidinae</taxon>
        <taxon>Tanacetum</taxon>
    </lineage>
</organism>
<protein>
    <submittedName>
        <fullName evidence="2">Uncharacterized protein</fullName>
    </submittedName>
</protein>
<feature type="compositionally biased region" description="Basic and acidic residues" evidence="1">
    <location>
        <begin position="323"/>
        <end position="334"/>
    </location>
</feature>
<evidence type="ECO:0000256" key="1">
    <source>
        <dbReference type="SAM" id="MobiDB-lite"/>
    </source>
</evidence>
<comment type="caution">
    <text evidence="2">The sequence shown here is derived from an EMBL/GenBank/DDBJ whole genome shotgun (WGS) entry which is preliminary data.</text>
</comment>
<proteinExistence type="predicted"/>
<keyword evidence="3" id="KW-1185">Reference proteome</keyword>
<gene>
    <name evidence="2" type="ORF">Tco_0769188</name>
</gene>
<evidence type="ECO:0000313" key="3">
    <source>
        <dbReference type="Proteomes" id="UP001151760"/>
    </source>
</evidence>
<dbReference type="Proteomes" id="UP001151760">
    <property type="component" value="Unassembled WGS sequence"/>
</dbReference>
<accession>A0ABQ4Z9M1</accession>
<reference evidence="2" key="2">
    <citation type="submission" date="2022-01" db="EMBL/GenBank/DDBJ databases">
        <authorList>
            <person name="Yamashiro T."/>
            <person name="Shiraishi A."/>
            <person name="Satake H."/>
            <person name="Nakayama K."/>
        </authorList>
    </citation>
    <scope>NUCLEOTIDE SEQUENCE</scope>
</reference>